<feature type="compositionally biased region" description="Polar residues" evidence="1">
    <location>
        <begin position="282"/>
        <end position="292"/>
    </location>
</feature>
<name>A0A0N5CXX2_THECL</name>
<dbReference type="WBParaSite" id="TCLT_0000527301-mRNA-1">
    <property type="protein sequence ID" value="TCLT_0000527301-mRNA-1"/>
    <property type="gene ID" value="TCLT_0000527301"/>
</dbReference>
<reference evidence="4 5" key="2">
    <citation type="submission" date="2018-11" db="EMBL/GenBank/DDBJ databases">
        <authorList>
            <consortium name="Pathogen Informatics"/>
        </authorList>
    </citation>
    <scope>NUCLEOTIDE SEQUENCE [LARGE SCALE GENOMIC DNA]</scope>
</reference>
<evidence type="ECO:0000256" key="2">
    <source>
        <dbReference type="SAM" id="SignalP"/>
    </source>
</evidence>
<organism evidence="6">
    <name type="scientific">Thelazia callipaeda</name>
    <name type="common">Oriental eyeworm</name>
    <name type="synonym">Parasitic nematode</name>
    <dbReference type="NCBI Taxonomy" id="103827"/>
    <lineage>
        <taxon>Eukaryota</taxon>
        <taxon>Metazoa</taxon>
        <taxon>Ecdysozoa</taxon>
        <taxon>Nematoda</taxon>
        <taxon>Chromadorea</taxon>
        <taxon>Rhabditida</taxon>
        <taxon>Spirurina</taxon>
        <taxon>Spiruromorpha</taxon>
        <taxon>Thelazioidea</taxon>
        <taxon>Thelaziidae</taxon>
        <taxon>Thelazia</taxon>
    </lineage>
</organism>
<keyword evidence="5" id="KW-1185">Reference proteome</keyword>
<feature type="region of interest" description="Disordered" evidence="1">
    <location>
        <begin position="262"/>
        <end position="293"/>
    </location>
</feature>
<sequence>MLQMVPLIIRLCVKVVESHGMDTVGIYRIPGNTAAVNALKETLNGELTEIDLADPKWNDVNVVSSLLKMFLRKLPEPLLTDKLYPFFIDANRITSHAQRLRKLRNLVHKLPLAHYETLKYLMGHLKEVVAHSDINKMETRNLALMFGPSIVRPSDDNMATMVTHMSDQCKIVEAFITYHNWMFGEICEDDVPPQVAPSDSTVSSGNISGVGSNLTSSIGDYDAVIMTTSFNDMHNLIRRANEVEATAMMDAQKYGKIKNILNVRRNSKRDKRKKVRDHSAHAASNTPSSSCNMRKLFKASASQPTATASFGSDEHTLARVYQERDIDAEIALRKQQRTPTRPMLQHSGASSSADHSCSRSRSSATHDVTPPLSLNSSRENSDEADEMRRRRQKEMYSARRIFIAGTDADLNDNVDLDDLMSHSRHLNLASSPALDVLSAETREKIRRLQQLQGWATTALERRDAEGATNKKYPPVQKTQTEVKLILPIKTATEDFSSTDALSLTSDYSTTSSAPLTIPVTVSCIDHLTAASSDYASSDVSPNTRNVSTSPSQVDLEVLGLNSSPTVSDHFKHSQGEEMQMSSSTTENCYKSLENVSLEPLLITPTKHSENQSKGGFLGYKEMCKMSVPQAHEISFSNGSKVKARMKLNSRRELWRRHTLSDMDIVKQVNFY</sequence>
<dbReference type="Pfam" id="PF00620">
    <property type="entry name" value="RhoGAP"/>
    <property type="match status" value="1"/>
</dbReference>
<evidence type="ECO:0000313" key="6">
    <source>
        <dbReference type="WBParaSite" id="TCLT_0000527301-mRNA-1"/>
    </source>
</evidence>
<protein>
    <submittedName>
        <fullName evidence="6">Rho-GAP domain-containing protein</fullName>
    </submittedName>
</protein>
<dbReference type="PANTHER" id="PTHR23175">
    <property type="entry name" value="PDZ DOMAIN-CONTAINING PROTEIN"/>
    <property type="match status" value="1"/>
</dbReference>
<evidence type="ECO:0000313" key="5">
    <source>
        <dbReference type="Proteomes" id="UP000276776"/>
    </source>
</evidence>
<dbReference type="Proteomes" id="UP000276776">
    <property type="component" value="Unassembled WGS sequence"/>
</dbReference>
<dbReference type="SUPFAM" id="SSF48350">
    <property type="entry name" value="GTPase activation domain, GAP"/>
    <property type="match status" value="1"/>
</dbReference>
<evidence type="ECO:0000259" key="3">
    <source>
        <dbReference type="PROSITE" id="PS50238"/>
    </source>
</evidence>
<accession>A0A0N5CXX2</accession>
<reference evidence="6" key="1">
    <citation type="submission" date="2017-02" db="UniProtKB">
        <authorList>
            <consortium name="WormBaseParasite"/>
        </authorList>
    </citation>
    <scope>IDENTIFICATION</scope>
</reference>
<dbReference type="OMA" id="FITYYDW"/>
<keyword evidence="2" id="KW-0732">Signal</keyword>
<dbReference type="OrthoDB" id="9994905at2759"/>
<dbReference type="SMART" id="SM00324">
    <property type="entry name" value="RhoGAP"/>
    <property type="match status" value="1"/>
</dbReference>
<dbReference type="PANTHER" id="PTHR23175:SF23">
    <property type="entry name" value="PDZ DOMAIN-CONTAINING PROTEIN"/>
    <property type="match status" value="1"/>
</dbReference>
<dbReference type="GO" id="GO:0007165">
    <property type="term" value="P:signal transduction"/>
    <property type="evidence" value="ECO:0007669"/>
    <property type="project" value="InterPro"/>
</dbReference>
<evidence type="ECO:0000256" key="1">
    <source>
        <dbReference type="SAM" id="MobiDB-lite"/>
    </source>
</evidence>
<dbReference type="Gene3D" id="1.10.555.10">
    <property type="entry name" value="Rho GTPase activation protein"/>
    <property type="match status" value="1"/>
</dbReference>
<proteinExistence type="predicted"/>
<dbReference type="EMBL" id="UYYF01004330">
    <property type="protein sequence ID" value="VDN02484.1"/>
    <property type="molecule type" value="Genomic_DNA"/>
</dbReference>
<dbReference type="AlphaFoldDB" id="A0A0N5CXX2"/>
<dbReference type="PROSITE" id="PS50238">
    <property type="entry name" value="RHOGAP"/>
    <property type="match status" value="1"/>
</dbReference>
<feature type="chain" id="PRO_5043126416" evidence="2">
    <location>
        <begin position="19"/>
        <end position="671"/>
    </location>
</feature>
<dbReference type="STRING" id="103827.A0A0N5CXX2"/>
<feature type="compositionally biased region" description="Basic residues" evidence="1">
    <location>
        <begin position="265"/>
        <end position="276"/>
    </location>
</feature>
<feature type="signal peptide" evidence="2">
    <location>
        <begin position="1"/>
        <end position="18"/>
    </location>
</feature>
<feature type="compositionally biased region" description="Low complexity" evidence="1">
    <location>
        <begin position="346"/>
        <end position="363"/>
    </location>
</feature>
<gene>
    <name evidence="4" type="ORF">TCLT_LOCUS5262</name>
</gene>
<evidence type="ECO:0000313" key="4">
    <source>
        <dbReference type="EMBL" id="VDN02484.1"/>
    </source>
</evidence>
<dbReference type="FunFam" id="1.10.555.10:FF:000058">
    <property type="entry name" value="GTPase-activating protein pac-1"/>
    <property type="match status" value="1"/>
</dbReference>
<dbReference type="InterPro" id="IPR000198">
    <property type="entry name" value="RhoGAP_dom"/>
</dbReference>
<feature type="region of interest" description="Disordered" evidence="1">
    <location>
        <begin position="333"/>
        <end position="392"/>
    </location>
</feature>
<feature type="domain" description="Rho-GAP" evidence="3">
    <location>
        <begin position="1"/>
        <end position="183"/>
    </location>
</feature>
<dbReference type="InterPro" id="IPR008936">
    <property type="entry name" value="Rho_GTPase_activation_prot"/>
</dbReference>